<evidence type="ECO:0000313" key="3">
    <source>
        <dbReference type="EMBL" id="CCW34274.1"/>
    </source>
</evidence>
<dbReference type="EC" id="1.1.1.14" evidence="3"/>
<evidence type="ECO:0000313" key="4">
    <source>
        <dbReference type="Proteomes" id="UP000014227"/>
    </source>
</evidence>
<evidence type="ECO:0000259" key="2">
    <source>
        <dbReference type="SMART" id="SM00829"/>
    </source>
</evidence>
<dbReference type="KEGG" id="ccz:CCALI_00439"/>
<dbReference type="InterPro" id="IPR050129">
    <property type="entry name" value="Zn_alcohol_dh"/>
</dbReference>
<dbReference type="PANTHER" id="PTHR43401:SF1">
    <property type="entry name" value="ENOYL REDUCTASE (ER) DOMAIN-CONTAINING PROTEIN"/>
    <property type="match status" value="1"/>
</dbReference>
<dbReference type="GO" id="GO:0003939">
    <property type="term" value="F:L-iditol 2-dehydrogenase (NAD+) activity"/>
    <property type="evidence" value="ECO:0007669"/>
    <property type="project" value="UniProtKB-EC"/>
</dbReference>
<keyword evidence="4" id="KW-1185">Reference proteome</keyword>
<dbReference type="eggNOG" id="COG1063">
    <property type="taxonomic scope" value="Bacteria"/>
</dbReference>
<dbReference type="SUPFAM" id="SSF50129">
    <property type="entry name" value="GroES-like"/>
    <property type="match status" value="1"/>
</dbReference>
<dbReference type="PATRIC" id="fig|1303518.3.peg.446"/>
<dbReference type="SUPFAM" id="SSF51735">
    <property type="entry name" value="NAD(P)-binding Rossmann-fold domains"/>
    <property type="match status" value="1"/>
</dbReference>
<name>S0ESN7_CHTCT</name>
<sequence length="374" mass="41124">MSRRYARALVYPAPNHPPEIRRYPIPDLEPGAVLLRVLASEICGTDVHLFHGRLQGVPYPLIPGHVSVGIVEEKNGAVYDVEGRPINLGDRVTFLDVHATCNNCWYCLVAKATTRCPHRRVYGITYGAEDPPGLAGGWSEYLYLRPNTKLLHLPTEVSAATWMGGGCGLPTATHAIELAQIRLADRVLIQGSGPVGLSCAALALLSGAGWVGVVGAPELRLQLARRFGVDATFNIQTTTLQERQNAIKSLTGNRGPDVVIEASGNPQAILEGCELVRDGGRYVIVGQYTDNGDVLINPHLHINRKHLEIRGCWGSDFSHFYRAIEILKRFESRIHWSHFISRSYQLDEVPNALEDVEQQRVIKALITPNGPIDS</sequence>
<feature type="domain" description="Enoyl reductase (ER)" evidence="2">
    <location>
        <begin position="13"/>
        <end position="366"/>
    </location>
</feature>
<dbReference type="PANTHER" id="PTHR43401">
    <property type="entry name" value="L-THREONINE 3-DEHYDROGENASE"/>
    <property type="match status" value="1"/>
</dbReference>
<dbReference type="RefSeq" id="WP_016481836.1">
    <property type="nucleotide sequence ID" value="NC_021487.1"/>
</dbReference>
<evidence type="ECO:0000256" key="1">
    <source>
        <dbReference type="ARBA" id="ARBA00023002"/>
    </source>
</evidence>
<protein>
    <submittedName>
        <fullName evidence="3">Threonine dehydrogenase and related Zn-dependent dehydrogenases</fullName>
        <ecNumber evidence="3">1.1.1.14</ecNumber>
    </submittedName>
</protein>
<organism evidence="3 4">
    <name type="scientific">Chthonomonas calidirosea (strain DSM 23976 / ICMP 18418 / T49)</name>
    <dbReference type="NCBI Taxonomy" id="1303518"/>
    <lineage>
        <taxon>Bacteria</taxon>
        <taxon>Bacillati</taxon>
        <taxon>Armatimonadota</taxon>
        <taxon>Chthonomonadia</taxon>
        <taxon>Chthonomonadales</taxon>
        <taxon>Chthonomonadaceae</taxon>
        <taxon>Chthonomonas</taxon>
    </lineage>
</organism>
<dbReference type="InParanoid" id="S0ESN7"/>
<dbReference type="Proteomes" id="UP000014227">
    <property type="component" value="Chromosome I"/>
</dbReference>
<dbReference type="Pfam" id="PF00107">
    <property type="entry name" value="ADH_zinc_N"/>
    <property type="match status" value="1"/>
</dbReference>
<dbReference type="HOGENOM" id="CLU_026673_11_0_0"/>
<keyword evidence="1 3" id="KW-0560">Oxidoreductase</keyword>
<dbReference type="InterPro" id="IPR036291">
    <property type="entry name" value="NAD(P)-bd_dom_sf"/>
</dbReference>
<dbReference type="Gene3D" id="3.40.50.720">
    <property type="entry name" value="NAD(P)-binding Rossmann-like Domain"/>
    <property type="match status" value="1"/>
</dbReference>
<dbReference type="Gene3D" id="3.90.180.10">
    <property type="entry name" value="Medium-chain alcohol dehydrogenases, catalytic domain"/>
    <property type="match status" value="1"/>
</dbReference>
<dbReference type="Pfam" id="PF08240">
    <property type="entry name" value="ADH_N"/>
    <property type="match status" value="1"/>
</dbReference>
<dbReference type="InterPro" id="IPR020843">
    <property type="entry name" value="ER"/>
</dbReference>
<dbReference type="InterPro" id="IPR011032">
    <property type="entry name" value="GroES-like_sf"/>
</dbReference>
<dbReference type="AlphaFoldDB" id="S0ESN7"/>
<proteinExistence type="predicted"/>
<gene>
    <name evidence="3" type="ORF">CCALI_00439</name>
</gene>
<dbReference type="SMART" id="SM00829">
    <property type="entry name" value="PKS_ER"/>
    <property type="match status" value="1"/>
</dbReference>
<dbReference type="EMBL" id="HF951689">
    <property type="protein sequence ID" value="CCW34274.1"/>
    <property type="molecule type" value="Genomic_DNA"/>
</dbReference>
<dbReference type="OrthoDB" id="9769198at2"/>
<dbReference type="STRING" id="454171.CP488_00717"/>
<dbReference type="CDD" id="cd08231">
    <property type="entry name" value="MDR_TM0436_like"/>
    <property type="match status" value="1"/>
</dbReference>
<accession>S0ESN7</accession>
<dbReference type="InterPro" id="IPR013149">
    <property type="entry name" value="ADH-like_C"/>
</dbReference>
<dbReference type="InterPro" id="IPR013154">
    <property type="entry name" value="ADH-like_N"/>
</dbReference>
<reference evidence="4" key="1">
    <citation type="submission" date="2013-03" db="EMBL/GenBank/DDBJ databases">
        <title>Genome sequence of Chthonomonas calidirosea, the first sequenced genome from the Armatimonadetes phylum (formally candidate division OP10).</title>
        <authorList>
            <person name="Lee K.C.Y."/>
            <person name="Morgan X.C."/>
            <person name="Dunfield P.F."/>
            <person name="Tamas I."/>
            <person name="Houghton K.M."/>
            <person name="Vyssotski M."/>
            <person name="Ryan J.L.J."/>
            <person name="Lagutin K."/>
            <person name="McDonald I.R."/>
            <person name="Stott M.B."/>
        </authorList>
    </citation>
    <scope>NUCLEOTIDE SEQUENCE [LARGE SCALE GENOMIC DNA]</scope>
    <source>
        <strain evidence="4">DSM 23976 / ICMP 18418 / T49</strain>
    </source>
</reference>